<name>A0ABT2MEM4_9MYCO</name>
<dbReference type="SUPFAM" id="SSF53335">
    <property type="entry name" value="S-adenosyl-L-methionine-dependent methyltransferases"/>
    <property type="match status" value="1"/>
</dbReference>
<evidence type="ECO:0000313" key="2">
    <source>
        <dbReference type="EMBL" id="MCT7660724.1"/>
    </source>
</evidence>
<gene>
    <name evidence="2" type="ORF">N4S67_20175</name>
</gene>
<keyword evidence="2" id="KW-0489">Methyltransferase</keyword>
<reference evidence="3" key="1">
    <citation type="submission" date="2023-07" db="EMBL/GenBank/DDBJ databases">
        <authorList>
            <person name="Deng Y."/>
            <person name="Zhang Y.-Q."/>
        </authorList>
    </citation>
    <scope>NUCLEOTIDE SEQUENCE [LARGE SCALE GENOMIC DNA]</scope>
    <source>
        <strain evidence="3">CPCC 205710</strain>
    </source>
</reference>
<sequence>MIDSVLSQTRTVIGRFPFPHWASVLLNNPIRRALERPDSTIDKIGLDGHEHVLELGPGPGFFSVPLAGRLPRGHLDLFDIQPGMLDRARRNLERAGHRNVGYHVGEADVELPFPDGAFDVAFLAEVIGEVSDKTACLRSLARVIKPGGVLVFREAFPDPDRLSVAELRKLAEPNDFAFADAIEGRWGDVVRFRRNHYGIQTKDI</sequence>
<dbReference type="GO" id="GO:0008168">
    <property type="term" value="F:methyltransferase activity"/>
    <property type="evidence" value="ECO:0007669"/>
    <property type="project" value="UniProtKB-KW"/>
</dbReference>
<dbReference type="InterPro" id="IPR029063">
    <property type="entry name" value="SAM-dependent_MTases_sf"/>
</dbReference>
<dbReference type="EMBL" id="JAODWD010000005">
    <property type="protein sequence ID" value="MCT7660724.1"/>
    <property type="molecule type" value="Genomic_DNA"/>
</dbReference>
<dbReference type="Pfam" id="PF13649">
    <property type="entry name" value="Methyltransf_25"/>
    <property type="match status" value="1"/>
</dbReference>
<evidence type="ECO:0000313" key="3">
    <source>
        <dbReference type="Proteomes" id="UP001206639"/>
    </source>
</evidence>
<evidence type="ECO:0000259" key="1">
    <source>
        <dbReference type="Pfam" id="PF13649"/>
    </source>
</evidence>
<dbReference type="CDD" id="cd02440">
    <property type="entry name" value="AdoMet_MTases"/>
    <property type="match status" value="1"/>
</dbReference>
<organism evidence="2 3">
    <name type="scientific">Mycobacterium deserti</name>
    <dbReference type="NCBI Taxonomy" id="2978347"/>
    <lineage>
        <taxon>Bacteria</taxon>
        <taxon>Bacillati</taxon>
        <taxon>Actinomycetota</taxon>
        <taxon>Actinomycetes</taxon>
        <taxon>Mycobacteriales</taxon>
        <taxon>Mycobacteriaceae</taxon>
        <taxon>Mycobacterium</taxon>
    </lineage>
</organism>
<dbReference type="Gene3D" id="3.40.50.150">
    <property type="entry name" value="Vaccinia Virus protein VP39"/>
    <property type="match status" value="1"/>
</dbReference>
<comment type="caution">
    <text evidence="2">The sequence shown here is derived from an EMBL/GenBank/DDBJ whole genome shotgun (WGS) entry which is preliminary data.</text>
</comment>
<dbReference type="InterPro" id="IPR041698">
    <property type="entry name" value="Methyltransf_25"/>
</dbReference>
<dbReference type="PANTHER" id="PTHR43591">
    <property type="entry name" value="METHYLTRANSFERASE"/>
    <property type="match status" value="1"/>
</dbReference>
<dbReference type="Proteomes" id="UP001206639">
    <property type="component" value="Unassembled WGS sequence"/>
</dbReference>
<proteinExistence type="predicted"/>
<dbReference type="GO" id="GO:0032259">
    <property type="term" value="P:methylation"/>
    <property type="evidence" value="ECO:0007669"/>
    <property type="project" value="UniProtKB-KW"/>
</dbReference>
<keyword evidence="3" id="KW-1185">Reference proteome</keyword>
<accession>A0ABT2MEM4</accession>
<feature type="domain" description="Methyltransferase" evidence="1">
    <location>
        <begin position="52"/>
        <end position="148"/>
    </location>
</feature>
<protein>
    <submittedName>
        <fullName evidence="2">Class I SAM-dependent methyltransferase</fullName>
    </submittedName>
</protein>
<keyword evidence="2" id="KW-0808">Transferase</keyword>